<name>A0A0A9B4S0_ARUDO</name>
<dbReference type="AlphaFoldDB" id="A0A0A9B4S0"/>
<accession>A0A0A9B4S0</accession>
<sequence length="34" mass="3953">MTTQFKVYSSTQDIFLMLSITNKQCKILVTVLEQ</sequence>
<reference evidence="1" key="2">
    <citation type="journal article" date="2015" name="Data Brief">
        <title>Shoot transcriptome of the giant reed, Arundo donax.</title>
        <authorList>
            <person name="Barrero R.A."/>
            <person name="Guerrero F.D."/>
            <person name="Moolhuijzen P."/>
            <person name="Goolsby J.A."/>
            <person name="Tidwell J."/>
            <person name="Bellgard S.E."/>
            <person name="Bellgard M.I."/>
        </authorList>
    </citation>
    <scope>NUCLEOTIDE SEQUENCE</scope>
    <source>
        <tissue evidence="1">Shoot tissue taken approximately 20 cm above the soil surface</tissue>
    </source>
</reference>
<protein>
    <submittedName>
        <fullName evidence="1">Uncharacterized protein</fullName>
    </submittedName>
</protein>
<evidence type="ECO:0000313" key="1">
    <source>
        <dbReference type="EMBL" id="JAD56135.1"/>
    </source>
</evidence>
<organism evidence="1">
    <name type="scientific">Arundo donax</name>
    <name type="common">Giant reed</name>
    <name type="synonym">Donax arundinaceus</name>
    <dbReference type="NCBI Taxonomy" id="35708"/>
    <lineage>
        <taxon>Eukaryota</taxon>
        <taxon>Viridiplantae</taxon>
        <taxon>Streptophyta</taxon>
        <taxon>Embryophyta</taxon>
        <taxon>Tracheophyta</taxon>
        <taxon>Spermatophyta</taxon>
        <taxon>Magnoliopsida</taxon>
        <taxon>Liliopsida</taxon>
        <taxon>Poales</taxon>
        <taxon>Poaceae</taxon>
        <taxon>PACMAD clade</taxon>
        <taxon>Arundinoideae</taxon>
        <taxon>Arundineae</taxon>
        <taxon>Arundo</taxon>
    </lineage>
</organism>
<proteinExistence type="predicted"/>
<reference evidence="1" key="1">
    <citation type="submission" date="2014-09" db="EMBL/GenBank/DDBJ databases">
        <authorList>
            <person name="Magalhaes I.L.F."/>
            <person name="Oliveira U."/>
            <person name="Santos F.R."/>
            <person name="Vidigal T.H.D.A."/>
            <person name="Brescovit A.D."/>
            <person name="Santos A.J."/>
        </authorList>
    </citation>
    <scope>NUCLEOTIDE SEQUENCE</scope>
    <source>
        <tissue evidence="1">Shoot tissue taken approximately 20 cm above the soil surface</tissue>
    </source>
</reference>
<dbReference type="EMBL" id="GBRH01241760">
    <property type="protein sequence ID" value="JAD56135.1"/>
    <property type="molecule type" value="Transcribed_RNA"/>
</dbReference>